<dbReference type="Pfam" id="PF07997">
    <property type="entry name" value="DUF1694"/>
    <property type="match status" value="1"/>
</dbReference>
<dbReference type="EMBL" id="CAWVOH010000003">
    <property type="protein sequence ID" value="CAK8054787.1"/>
    <property type="molecule type" value="Genomic_DNA"/>
</dbReference>
<dbReference type="InterPro" id="IPR029064">
    <property type="entry name" value="Ribosomal_eL30-like_sf"/>
</dbReference>
<dbReference type="RefSeq" id="WP_349642334.1">
    <property type="nucleotide sequence ID" value="NZ_CAWVOH010000003.1"/>
</dbReference>
<dbReference type="InterPro" id="IPR012543">
    <property type="entry name" value="DUF1694"/>
</dbReference>
<accession>A0ABM9N6E6</accession>
<dbReference type="SUPFAM" id="SSF160515">
    <property type="entry name" value="YueI-like"/>
    <property type="match status" value="1"/>
</dbReference>
<proteinExistence type="predicted"/>
<dbReference type="Proteomes" id="UP001314241">
    <property type="component" value="Unassembled WGS sequence"/>
</dbReference>
<feature type="region of interest" description="Disordered" evidence="1">
    <location>
        <begin position="1"/>
        <end position="24"/>
    </location>
</feature>
<evidence type="ECO:0000313" key="2">
    <source>
        <dbReference type="EMBL" id="CAK8054787.1"/>
    </source>
</evidence>
<reference evidence="2 3" key="1">
    <citation type="submission" date="2024-01" db="EMBL/GenBank/DDBJ databases">
        <authorList>
            <person name="Botero Cardona J."/>
        </authorList>
    </citation>
    <scope>NUCLEOTIDE SEQUENCE [LARGE SCALE GENOMIC DNA]</scope>
    <source>
        <strain evidence="2 3">LMG 33000</strain>
    </source>
</reference>
<gene>
    <name evidence="2" type="ORF">R54876_GBNLAHCA_01368</name>
</gene>
<protein>
    <submittedName>
        <fullName evidence="2">DUF2278 family (YueI)</fullName>
    </submittedName>
</protein>
<keyword evidence="3" id="KW-1185">Reference proteome</keyword>
<evidence type="ECO:0000256" key="1">
    <source>
        <dbReference type="SAM" id="MobiDB-lite"/>
    </source>
</evidence>
<dbReference type="Gene3D" id="3.30.1330.30">
    <property type="match status" value="1"/>
</dbReference>
<evidence type="ECO:0000313" key="3">
    <source>
        <dbReference type="Proteomes" id="UP001314241"/>
    </source>
</evidence>
<name>A0ABM9N6E6_9LACO</name>
<organism evidence="2 3">
    <name type="scientific">Eupransor demetentiae</name>
    <dbReference type="NCBI Taxonomy" id="3109584"/>
    <lineage>
        <taxon>Bacteria</taxon>
        <taxon>Bacillati</taxon>
        <taxon>Bacillota</taxon>
        <taxon>Bacilli</taxon>
        <taxon>Lactobacillales</taxon>
        <taxon>Lactobacillaceae</taxon>
        <taxon>Eupransor</taxon>
    </lineage>
</organism>
<comment type="caution">
    <text evidence="2">The sequence shown here is derived from an EMBL/GenBank/DDBJ whole genome shotgun (WGS) entry which is preliminary data.</text>
</comment>
<sequence length="124" mass="13821">MDINERLQQEQMTGGAPKVNPDEQNRYLGTFRERVMAAVKVSQVDDANVQAWLRNLMQENSEGKLLINQALLGDDFTAYLTMATSTNHPFTLLSDSSTVSKQADPVAVVLAADHAVNFDQIYYN</sequence>